<name>A0A0A8YPB1_ARUDO</name>
<proteinExistence type="predicted"/>
<protein>
    <submittedName>
        <fullName evidence="1">Uncharacterized protein</fullName>
    </submittedName>
</protein>
<sequence length="15" mass="1733">MTECTSFQLEVNSML</sequence>
<reference evidence="1" key="2">
    <citation type="journal article" date="2015" name="Data Brief">
        <title>Shoot transcriptome of the giant reed, Arundo donax.</title>
        <authorList>
            <person name="Barrero R.A."/>
            <person name="Guerrero F.D."/>
            <person name="Moolhuijzen P."/>
            <person name="Goolsby J.A."/>
            <person name="Tidwell J."/>
            <person name="Bellgard S.E."/>
            <person name="Bellgard M.I."/>
        </authorList>
    </citation>
    <scope>NUCLEOTIDE SEQUENCE</scope>
    <source>
        <tissue evidence="1">Shoot tissue taken approximately 20 cm above the soil surface</tissue>
    </source>
</reference>
<organism evidence="1">
    <name type="scientific">Arundo donax</name>
    <name type="common">Giant reed</name>
    <name type="synonym">Donax arundinaceus</name>
    <dbReference type="NCBI Taxonomy" id="35708"/>
    <lineage>
        <taxon>Eukaryota</taxon>
        <taxon>Viridiplantae</taxon>
        <taxon>Streptophyta</taxon>
        <taxon>Embryophyta</taxon>
        <taxon>Tracheophyta</taxon>
        <taxon>Spermatophyta</taxon>
        <taxon>Magnoliopsida</taxon>
        <taxon>Liliopsida</taxon>
        <taxon>Poales</taxon>
        <taxon>Poaceae</taxon>
        <taxon>PACMAD clade</taxon>
        <taxon>Arundinoideae</taxon>
        <taxon>Arundineae</taxon>
        <taxon>Arundo</taxon>
    </lineage>
</organism>
<evidence type="ECO:0000313" key="1">
    <source>
        <dbReference type="EMBL" id="JAD28061.1"/>
    </source>
</evidence>
<reference evidence="1" key="1">
    <citation type="submission" date="2014-09" db="EMBL/GenBank/DDBJ databases">
        <authorList>
            <person name="Magalhaes I.L.F."/>
            <person name="Oliveira U."/>
            <person name="Santos F.R."/>
            <person name="Vidigal T.H.D.A."/>
            <person name="Brescovit A.D."/>
            <person name="Santos A.J."/>
        </authorList>
    </citation>
    <scope>NUCLEOTIDE SEQUENCE</scope>
    <source>
        <tissue evidence="1">Shoot tissue taken approximately 20 cm above the soil surface</tissue>
    </source>
</reference>
<accession>A0A0A8YPB1</accession>
<dbReference type="EMBL" id="GBRH01269834">
    <property type="protein sequence ID" value="JAD28061.1"/>
    <property type="molecule type" value="Transcribed_RNA"/>
</dbReference>